<dbReference type="EMBL" id="KQ086001">
    <property type="protein sequence ID" value="KLO11399.1"/>
    <property type="molecule type" value="Genomic_DNA"/>
</dbReference>
<evidence type="ECO:0000256" key="3">
    <source>
        <dbReference type="ARBA" id="ARBA00022989"/>
    </source>
</evidence>
<sequence length="286" mass="31996">MKRLREIVVTLFLFTKSDFKTTVFPATLMAVAAAPTSLRTPSHLLHSLFWVWLHVLQFDVSNQTINPLEDELNKSYRPLPSKRISLKHALILRWFLVPLCWLLSICYSNQVLYASFGISILTILHNELAAHQHWTGKNGFVAFGSATFEAGAILVIGDDHTSLSRVAQRALICSLGIFASTIYAQDFKDVEGDAKVGRKTVPIIYPSLAAPALSLAMLGWSVFLINLWHIGYLTASAFGSMALFTAMSYLSSTTVVGYQKSYYLYNIWMTFAHCLPLFQGIDIRAH</sequence>
<keyword evidence="3 5" id="KW-1133">Transmembrane helix</keyword>
<dbReference type="OrthoDB" id="434972at2759"/>
<accession>A0A0H2RHU7</accession>
<feature type="transmembrane region" description="Helical" evidence="5">
    <location>
        <begin position="203"/>
        <end position="223"/>
    </location>
</feature>
<evidence type="ECO:0008006" key="8">
    <source>
        <dbReference type="Google" id="ProtNLM"/>
    </source>
</evidence>
<comment type="subcellular location">
    <subcellularLocation>
        <location evidence="1">Membrane</location>
        <topology evidence="1">Multi-pass membrane protein</topology>
    </subcellularLocation>
</comment>
<keyword evidence="2 5" id="KW-0812">Transmembrane</keyword>
<evidence type="ECO:0000256" key="4">
    <source>
        <dbReference type="ARBA" id="ARBA00023136"/>
    </source>
</evidence>
<gene>
    <name evidence="6" type="ORF">SCHPADRAFT_831206</name>
</gene>
<dbReference type="Pfam" id="PF01040">
    <property type="entry name" value="UbiA"/>
    <property type="match status" value="1"/>
</dbReference>
<dbReference type="Proteomes" id="UP000053477">
    <property type="component" value="Unassembled WGS sequence"/>
</dbReference>
<name>A0A0H2RHU7_9AGAM</name>
<evidence type="ECO:0000313" key="6">
    <source>
        <dbReference type="EMBL" id="KLO11399.1"/>
    </source>
</evidence>
<dbReference type="GO" id="GO:0016020">
    <property type="term" value="C:membrane"/>
    <property type="evidence" value="ECO:0007669"/>
    <property type="project" value="UniProtKB-SubCell"/>
</dbReference>
<proteinExistence type="predicted"/>
<keyword evidence="7" id="KW-1185">Reference proteome</keyword>
<feature type="transmembrane region" description="Helical" evidence="5">
    <location>
        <begin position="229"/>
        <end position="250"/>
    </location>
</feature>
<reference evidence="6 7" key="1">
    <citation type="submission" date="2015-04" db="EMBL/GenBank/DDBJ databases">
        <title>Complete genome sequence of Schizopora paradoxa KUC8140, a cosmopolitan wood degrader in East Asia.</title>
        <authorList>
            <consortium name="DOE Joint Genome Institute"/>
            <person name="Min B."/>
            <person name="Park H."/>
            <person name="Jang Y."/>
            <person name="Kim J.-J."/>
            <person name="Kim K.H."/>
            <person name="Pangilinan J."/>
            <person name="Lipzen A."/>
            <person name="Riley R."/>
            <person name="Grigoriev I.V."/>
            <person name="Spatafora J.W."/>
            <person name="Choi I.-G."/>
        </authorList>
    </citation>
    <scope>NUCLEOTIDE SEQUENCE [LARGE SCALE GENOMIC DNA]</scope>
    <source>
        <strain evidence="6 7">KUC8140</strain>
    </source>
</reference>
<dbReference type="GO" id="GO:0016765">
    <property type="term" value="F:transferase activity, transferring alkyl or aryl (other than methyl) groups"/>
    <property type="evidence" value="ECO:0007669"/>
    <property type="project" value="InterPro"/>
</dbReference>
<feature type="transmembrane region" description="Helical" evidence="5">
    <location>
        <begin position="89"/>
        <end position="105"/>
    </location>
</feature>
<dbReference type="PANTHER" id="PTHR42723">
    <property type="entry name" value="CHLOROPHYLL SYNTHASE"/>
    <property type="match status" value="1"/>
</dbReference>
<evidence type="ECO:0000256" key="5">
    <source>
        <dbReference type="SAM" id="Phobius"/>
    </source>
</evidence>
<evidence type="ECO:0000256" key="1">
    <source>
        <dbReference type="ARBA" id="ARBA00004141"/>
    </source>
</evidence>
<dbReference type="InterPro" id="IPR044878">
    <property type="entry name" value="UbiA_sf"/>
</dbReference>
<protein>
    <recommendedName>
        <fullName evidence="8">UbiA prenyltransferase</fullName>
    </recommendedName>
</protein>
<dbReference type="PANTHER" id="PTHR42723:SF1">
    <property type="entry name" value="CHLOROPHYLL SYNTHASE, CHLOROPLASTIC"/>
    <property type="match status" value="1"/>
</dbReference>
<dbReference type="InParanoid" id="A0A0H2RHU7"/>
<dbReference type="CDD" id="cd13965">
    <property type="entry name" value="PT_UbiA_3"/>
    <property type="match status" value="1"/>
</dbReference>
<dbReference type="Gene3D" id="1.10.357.140">
    <property type="entry name" value="UbiA prenyltransferase"/>
    <property type="match status" value="1"/>
</dbReference>
<dbReference type="STRING" id="27342.A0A0H2RHU7"/>
<keyword evidence="4 5" id="KW-0472">Membrane</keyword>
<dbReference type="InterPro" id="IPR050475">
    <property type="entry name" value="Prenyltransferase_related"/>
</dbReference>
<feature type="transmembrane region" description="Helical" evidence="5">
    <location>
        <begin position="262"/>
        <end position="281"/>
    </location>
</feature>
<evidence type="ECO:0000313" key="7">
    <source>
        <dbReference type="Proteomes" id="UP000053477"/>
    </source>
</evidence>
<organism evidence="6 7">
    <name type="scientific">Schizopora paradoxa</name>
    <dbReference type="NCBI Taxonomy" id="27342"/>
    <lineage>
        <taxon>Eukaryota</taxon>
        <taxon>Fungi</taxon>
        <taxon>Dikarya</taxon>
        <taxon>Basidiomycota</taxon>
        <taxon>Agaricomycotina</taxon>
        <taxon>Agaricomycetes</taxon>
        <taxon>Hymenochaetales</taxon>
        <taxon>Schizoporaceae</taxon>
        <taxon>Schizopora</taxon>
    </lineage>
</organism>
<evidence type="ECO:0000256" key="2">
    <source>
        <dbReference type="ARBA" id="ARBA00022692"/>
    </source>
</evidence>
<dbReference type="AlphaFoldDB" id="A0A0H2RHU7"/>
<feature type="transmembrane region" description="Helical" evidence="5">
    <location>
        <begin position="140"/>
        <end position="157"/>
    </location>
</feature>
<dbReference type="InterPro" id="IPR000537">
    <property type="entry name" value="UbiA_prenyltransferase"/>
</dbReference>